<name>X0GYU3_FUSOX</name>
<dbReference type="AlphaFoldDB" id="X0GYU3"/>
<proteinExistence type="predicted"/>
<sequence>MDSNVSRLNLESRLLVNMCSKISPESKSEQKIARILLLRFMNDGKDLSDKLVLLHNHSSRTHSKVKSYQEMNAEL</sequence>
<gene>
    <name evidence="1" type="ORF">FOPG_15358</name>
</gene>
<reference evidence="1" key="2">
    <citation type="submission" date="2014-03" db="EMBL/GenBank/DDBJ databases">
        <title>The Genome Annotation of Fusarium oxysporum PHW808.</title>
        <authorList>
            <consortium name="The Broad Institute Genomics Platform"/>
            <person name="Ma L.-J."/>
            <person name="Corby-Kistler H."/>
            <person name="Broz K."/>
            <person name="Gale L.R."/>
            <person name="Jonkers W."/>
            <person name="O'Donnell K."/>
            <person name="Ploetz R."/>
            <person name="Steinberg C."/>
            <person name="Schwartz D.C."/>
            <person name="VanEtten H."/>
            <person name="Zhou S."/>
            <person name="Young S.K."/>
            <person name="Zeng Q."/>
            <person name="Gargeya S."/>
            <person name="Fitzgerald M."/>
            <person name="Abouelleil A."/>
            <person name="Alvarado L."/>
            <person name="Chapman S.B."/>
            <person name="Gainer-Dewar J."/>
            <person name="Goldberg J."/>
            <person name="Griggs A."/>
            <person name="Gujja S."/>
            <person name="Hansen M."/>
            <person name="Howarth C."/>
            <person name="Imamovic A."/>
            <person name="Ireland A."/>
            <person name="Larimer J."/>
            <person name="McCowan C."/>
            <person name="Murphy C."/>
            <person name="Pearson M."/>
            <person name="Poon T.W."/>
            <person name="Priest M."/>
            <person name="Roberts A."/>
            <person name="Saif S."/>
            <person name="Shea T."/>
            <person name="Sykes S."/>
            <person name="Wortman J."/>
            <person name="Nusbaum C."/>
            <person name="Birren B."/>
        </authorList>
    </citation>
    <scope>NUCLEOTIDE SEQUENCE</scope>
    <source>
        <strain evidence="1">54008</strain>
    </source>
</reference>
<accession>X0GYU3</accession>
<protein>
    <submittedName>
        <fullName evidence="1">Uncharacterized protein</fullName>
    </submittedName>
</protein>
<dbReference type="EMBL" id="KK033291">
    <property type="protein sequence ID" value="EXL68588.1"/>
    <property type="molecule type" value="Genomic_DNA"/>
</dbReference>
<organism evidence="1">
    <name type="scientific">Fusarium oxysporum f. sp. conglutinans race 2 54008</name>
    <dbReference type="NCBI Taxonomy" id="1089457"/>
    <lineage>
        <taxon>Eukaryota</taxon>
        <taxon>Fungi</taxon>
        <taxon>Dikarya</taxon>
        <taxon>Ascomycota</taxon>
        <taxon>Pezizomycotina</taxon>
        <taxon>Sordariomycetes</taxon>
        <taxon>Hypocreomycetidae</taxon>
        <taxon>Hypocreales</taxon>
        <taxon>Nectriaceae</taxon>
        <taxon>Fusarium</taxon>
        <taxon>Fusarium oxysporum species complex</taxon>
    </lineage>
</organism>
<reference evidence="1" key="1">
    <citation type="submission" date="2011-11" db="EMBL/GenBank/DDBJ databases">
        <title>The Genome Sequence of Fusarium oxysporum PHW808.</title>
        <authorList>
            <consortium name="The Broad Institute Genome Sequencing Platform"/>
            <person name="Ma L.-J."/>
            <person name="Gale L.R."/>
            <person name="Schwartz D.C."/>
            <person name="Zhou S."/>
            <person name="Corby-Kistler H."/>
            <person name="Young S.K."/>
            <person name="Zeng Q."/>
            <person name="Gargeya S."/>
            <person name="Fitzgerald M."/>
            <person name="Haas B."/>
            <person name="Abouelleil A."/>
            <person name="Alvarado L."/>
            <person name="Arachchi H.M."/>
            <person name="Berlin A."/>
            <person name="Brown A."/>
            <person name="Chapman S.B."/>
            <person name="Chen Z."/>
            <person name="Dunbar C."/>
            <person name="Freedman E."/>
            <person name="Gearin G."/>
            <person name="Goldberg J."/>
            <person name="Griggs A."/>
            <person name="Gujja S."/>
            <person name="Heiman D."/>
            <person name="Howarth C."/>
            <person name="Larson L."/>
            <person name="Lui A."/>
            <person name="MacDonald P.J.P."/>
            <person name="Montmayeur A."/>
            <person name="Murphy C."/>
            <person name="Neiman D."/>
            <person name="Pearson M."/>
            <person name="Priest M."/>
            <person name="Roberts A."/>
            <person name="Saif S."/>
            <person name="Shea T."/>
            <person name="Shenoy N."/>
            <person name="Sisk P."/>
            <person name="Stolte C."/>
            <person name="Sykes S."/>
            <person name="Wortman J."/>
            <person name="Nusbaum C."/>
            <person name="Birren B."/>
        </authorList>
    </citation>
    <scope>NUCLEOTIDE SEQUENCE [LARGE SCALE GENOMIC DNA]</scope>
    <source>
        <strain evidence="1">54008</strain>
    </source>
</reference>
<evidence type="ECO:0000313" key="1">
    <source>
        <dbReference type="EMBL" id="EXL68588.1"/>
    </source>
</evidence>
<dbReference type="HOGENOM" id="CLU_2671136_0_0_1"/>
<dbReference type="Proteomes" id="UP000030676">
    <property type="component" value="Unassembled WGS sequence"/>
</dbReference>